<reference evidence="7" key="1">
    <citation type="submission" date="2016-10" db="EMBL/GenBank/DDBJ databases">
        <title>Sequence of Gallionella enrichment culture.</title>
        <authorList>
            <person name="Poehlein A."/>
            <person name="Muehling M."/>
            <person name="Daniel R."/>
        </authorList>
    </citation>
    <scope>NUCLEOTIDE SEQUENCE</scope>
</reference>
<dbReference type="PIRSF" id="PIRSF006060">
    <property type="entry name" value="AA_transporter"/>
    <property type="match status" value="1"/>
</dbReference>
<feature type="transmembrane region" description="Helical" evidence="5">
    <location>
        <begin position="243"/>
        <end position="265"/>
    </location>
</feature>
<feature type="transmembrane region" description="Helical" evidence="5">
    <location>
        <begin position="67"/>
        <end position="91"/>
    </location>
</feature>
<evidence type="ECO:0000256" key="3">
    <source>
        <dbReference type="ARBA" id="ARBA00022989"/>
    </source>
</evidence>
<dbReference type="GO" id="GO:0055085">
    <property type="term" value="P:transmembrane transport"/>
    <property type="evidence" value="ECO:0007669"/>
    <property type="project" value="InterPro"/>
</dbReference>
<dbReference type="PANTHER" id="PTHR42770:SF11">
    <property type="entry name" value="INNER MEMBRANE TRANSPORT PROTEIN YBAT"/>
    <property type="match status" value="1"/>
</dbReference>
<protein>
    <submittedName>
        <fullName evidence="7">Putative amino acid permease YhdG</fullName>
    </submittedName>
</protein>
<evidence type="ECO:0000256" key="4">
    <source>
        <dbReference type="ARBA" id="ARBA00023136"/>
    </source>
</evidence>
<feature type="transmembrane region" description="Helical" evidence="5">
    <location>
        <begin position="103"/>
        <end position="127"/>
    </location>
</feature>
<dbReference type="GO" id="GO:0016020">
    <property type="term" value="C:membrane"/>
    <property type="evidence" value="ECO:0007669"/>
    <property type="project" value="UniProtKB-SubCell"/>
</dbReference>
<dbReference type="Pfam" id="PF00324">
    <property type="entry name" value="AA_permease"/>
    <property type="match status" value="1"/>
</dbReference>
<feature type="transmembrane region" description="Helical" evidence="5">
    <location>
        <begin position="167"/>
        <end position="186"/>
    </location>
</feature>
<dbReference type="AlphaFoldDB" id="A0A1J5RR96"/>
<organism evidence="7">
    <name type="scientific">mine drainage metagenome</name>
    <dbReference type="NCBI Taxonomy" id="410659"/>
    <lineage>
        <taxon>unclassified sequences</taxon>
        <taxon>metagenomes</taxon>
        <taxon>ecological metagenomes</taxon>
    </lineage>
</organism>
<accession>A0A1J5RR96</accession>
<dbReference type="InterPro" id="IPR004841">
    <property type="entry name" value="AA-permease/SLC12A_dom"/>
</dbReference>
<feature type="transmembrane region" description="Helical" evidence="5">
    <location>
        <begin position="340"/>
        <end position="360"/>
    </location>
</feature>
<comment type="subcellular location">
    <subcellularLocation>
        <location evidence="1">Membrane</location>
        <topology evidence="1">Multi-pass membrane protein</topology>
    </subcellularLocation>
</comment>
<evidence type="ECO:0000256" key="1">
    <source>
        <dbReference type="ARBA" id="ARBA00004141"/>
    </source>
</evidence>
<keyword evidence="2 5" id="KW-0812">Transmembrane</keyword>
<feature type="transmembrane region" description="Helical" evidence="5">
    <location>
        <begin position="198"/>
        <end position="222"/>
    </location>
</feature>
<name>A0A1J5RR96_9ZZZZ</name>
<feature type="transmembrane region" description="Helical" evidence="5">
    <location>
        <begin position="406"/>
        <end position="427"/>
    </location>
</feature>
<keyword evidence="4 5" id="KW-0472">Membrane</keyword>
<keyword evidence="3 5" id="KW-1133">Transmembrane helix</keyword>
<sequence>MSAPQQAMNLPTKVSANLKSSSLGFLETIGQSLANISPTFTPAINVVAVAALAGSASWLVYGLSTLGLLLVGLNIAVLASRFAAAGSFFIFISRALGPVAGGIAGWGLIAAYTGTAMGVLAGEAIFVQNAFSPWGITIPTYWIYILSMALVWFLSARDIKLSSRLSLGIEAASIAIVGTVLLLVFYKHPGHIVDIKQLTLGGTSTKGIAEALVLGVFSYVGFESAASLGKETKDPLRAIPRAVIWSMLLAGAFFMFVAYSMVIAYGGDTAKLGNDSAPLLTLAKSLGMSPLGPVFYIVASVSAFACVLASINAASRLLFSMGRYQFVHRSMGMVHAKHQTPHYAVAFASIITLIAVLALIETGALNTFGYTATFATFGFMLAYFLISVSAPVYLKKEGSLSFKNIVIGTLGGLAMIGAAFGSVYPVPAYPYNILPYLFIGYLIVGFIWLAVLKKRSPQVLEKIEHDLESSQSEIFGRK</sequence>
<comment type="caution">
    <text evidence="7">The sequence shown here is derived from an EMBL/GenBank/DDBJ whole genome shotgun (WGS) entry which is preliminary data.</text>
</comment>
<dbReference type="InterPro" id="IPR050367">
    <property type="entry name" value="APC_superfamily"/>
</dbReference>
<dbReference type="Gene3D" id="1.20.1740.10">
    <property type="entry name" value="Amino acid/polyamine transporter I"/>
    <property type="match status" value="1"/>
</dbReference>
<evidence type="ECO:0000259" key="6">
    <source>
        <dbReference type="Pfam" id="PF00324"/>
    </source>
</evidence>
<feature type="transmembrane region" description="Helical" evidence="5">
    <location>
        <begin position="43"/>
        <end position="61"/>
    </location>
</feature>
<evidence type="ECO:0000256" key="5">
    <source>
        <dbReference type="SAM" id="Phobius"/>
    </source>
</evidence>
<feature type="transmembrane region" description="Helical" evidence="5">
    <location>
        <begin position="372"/>
        <end position="394"/>
    </location>
</feature>
<feature type="transmembrane region" description="Helical" evidence="5">
    <location>
        <begin position="433"/>
        <end position="452"/>
    </location>
</feature>
<feature type="transmembrane region" description="Helical" evidence="5">
    <location>
        <begin position="294"/>
        <end position="319"/>
    </location>
</feature>
<feature type="transmembrane region" description="Helical" evidence="5">
    <location>
        <begin position="133"/>
        <end position="155"/>
    </location>
</feature>
<evidence type="ECO:0000313" key="7">
    <source>
        <dbReference type="EMBL" id="OIQ98225.1"/>
    </source>
</evidence>
<gene>
    <name evidence="7" type="primary">yhdG_4</name>
    <name evidence="7" type="ORF">GALL_198190</name>
</gene>
<dbReference type="PANTHER" id="PTHR42770">
    <property type="entry name" value="AMINO ACID TRANSPORTER-RELATED"/>
    <property type="match status" value="1"/>
</dbReference>
<proteinExistence type="predicted"/>
<dbReference type="EMBL" id="MLJW01000122">
    <property type="protein sequence ID" value="OIQ98225.1"/>
    <property type="molecule type" value="Genomic_DNA"/>
</dbReference>
<evidence type="ECO:0000256" key="2">
    <source>
        <dbReference type="ARBA" id="ARBA00022692"/>
    </source>
</evidence>
<feature type="domain" description="Amino acid permease/ SLC12A" evidence="6">
    <location>
        <begin position="32"/>
        <end position="396"/>
    </location>
</feature>